<evidence type="ECO:0000256" key="6">
    <source>
        <dbReference type="ARBA" id="ARBA00022989"/>
    </source>
</evidence>
<comment type="similarity">
    <text evidence="2 8">Belongs to the 4-toluene sulfonate uptake permease (TSUP) (TC 2.A.102) family.</text>
</comment>
<keyword evidence="5 8" id="KW-0812">Transmembrane</keyword>
<dbReference type="GO" id="GO:0005886">
    <property type="term" value="C:plasma membrane"/>
    <property type="evidence" value="ECO:0007669"/>
    <property type="project" value="UniProtKB-SubCell"/>
</dbReference>
<feature type="transmembrane region" description="Helical" evidence="8">
    <location>
        <begin position="105"/>
        <end position="128"/>
    </location>
</feature>
<evidence type="ECO:0000256" key="3">
    <source>
        <dbReference type="ARBA" id="ARBA00022448"/>
    </source>
</evidence>
<dbReference type="AlphaFoldDB" id="W0RTA7"/>
<keyword evidence="9" id="KW-0614">Plasmid</keyword>
<evidence type="ECO:0000256" key="4">
    <source>
        <dbReference type="ARBA" id="ARBA00022475"/>
    </source>
</evidence>
<dbReference type="Pfam" id="PF01925">
    <property type="entry name" value="TauE"/>
    <property type="match status" value="1"/>
</dbReference>
<feature type="transmembrane region" description="Helical" evidence="8">
    <location>
        <begin position="207"/>
        <end position="223"/>
    </location>
</feature>
<dbReference type="HOGENOM" id="CLU_045498_7_0_0"/>
<feature type="transmembrane region" description="Helical" evidence="8">
    <location>
        <begin position="78"/>
        <end position="98"/>
    </location>
</feature>
<keyword evidence="7 8" id="KW-0472">Membrane</keyword>
<organism evidence="9 10">
    <name type="scientific">Gemmatirosa kalamazoonensis</name>
    <dbReference type="NCBI Taxonomy" id="861299"/>
    <lineage>
        <taxon>Bacteria</taxon>
        <taxon>Pseudomonadati</taxon>
        <taxon>Gemmatimonadota</taxon>
        <taxon>Gemmatimonadia</taxon>
        <taxon>Gemmatimonadales</taxon>
        <taxon>Gemmatimonadaceae</taxon>
        <taxon>Gemmatirosa</taxon>
    </lineage>
</organism>
<keyword evidence="4 8" id="KW-1003">Cell membrane</keyword>
<keyword evidence="3" id="KW-0813">Transport</keyword>
<sequence length="258" mass="26665">MIAIGGDALRLLPVMVAAALGGAVNAVAGGGTLLTFPSLVSLGISPIVANATSTVALWPGSVSSMYGYRDALRGAGGWAVAFAVPSLAGGALGAWLLLHTSPERFAHLAPWLVLGATSLFAMQGVLAARRGAVPELARPRLRHLAAQFAVGVYGGYFGAGIGILMLAVLGMIGLRDIHRMNGLKNWGGTCMNFVAAATFSFTRLVDWPVALAMAVGSIAGGYVASRGAQRVPQYLVRRAVLVVGFVSGAWLLVEQLRR</sequence>
<evidence type="ECO:0000256" key="1">
    <source>
        <dbReference type="ARBA" id="ARBA00004651"/>
    </source>
</evidence>
<evidence type="ECO:0000256" key="8">
    <source>
        <dbReference type="RuleBase" id="RU363041"/>
    </source>
</evidence>
<comment type="subcellular location">
    <subcellularLocation>
        <location evidence="1 8">Cell membrane</location>
        <topology evidence="1 8">Multi-pass membrane protein</topology>
    </subcellularLocation>
</comment>
<dbReference type="InterPro" id="IPR052017">
    <property type="entry name" value="TSUP"/>
</dbReference>
<dbReference type="eggNOG" id="COG0730">
    <property type="taxonomic scope" value="Bacteria"/>
</dbReference>
<keyword evidence="10" id="KW-1185">Reference proteome</keyword>
<feature type="transmembrane region" description="Helical" evidence="8">
    <location>
        <begin position="39"/>
        <end position="58"/>
    </location>
</feature>
<evidence type="ECO:0000256" key="7">
    <source>
        <dbReference type="ARBA" id="ARBA00023136"/>
    </source>
</evidence>
<evidence type="ECO:0000256" key="5">
    <source>
        <dbReference type="ARBA" id="ARBA00022692"/>
    </source>
</evidence>
<geneLocation type="plasmid" evidence="9 10">
    <name>2</name>
</geneLocation>
<evidence type="ECO:0000313" key="9">
    <source>
        <dbReference type="EMBL" id="AHG93560.1"/>
    </source>
</evidence>
<dbReference type="Proteomes" id="UP000019151">
    <property type="component" value="Plasmid 2"/>
</dbReference>
<dbReference type="PANTHER" id="PTHR30269">
    <property type="entry name" value="TRANSMEMBRANE PROTEIN YFCA"/>
    <property type="match status" value="1"/>
</dbReference>
<keyword evidence="6 8" id="KW-1133">Transmembrane helix</keyword>
<name>W0RTA7_9BACT</name>
<dbReference type="RefSeq" id="WP_025414860.1">
    <property type="nucleotide sequence ID" value="NZ_CP007130.1"/>
</dbReference>
<gene>
    <name evidence="9" type="ORF">J421_6025</name>
</gene>
<accession>W0RTA7</accession>
<protein>
    <recommendedName>
        <fullName evidence="8">Probable membrane transporter protein</fullName>
    </recommendedName>
</protein>
<feature type="transmembrane region" description="Helical" evidence="8">
    <location>
        <begin position="12"/>
        <end position="34"/>
    </location>
</feature>
<feature type="transmembrane region" description="Helical" evidence="8">
    <location>
        <begin position="148"/>
        <end position="171"/>
    </location>
</feature>
<dbReference type="InParanoid" id="W0RTA7"/>
<dbReference type="PANTHER" id="PTHR30269:SF0">
    <property type="entry name" value="MEMBRANE TRANSPORTER PROTEIN YFCA-RELATED"/>
    <property type="match status" value="1"/>
</dbReference>
<dbReference type="EMBL" id="CP007130">
    <property type="protein sequence ID" value="AHG93560.1"/>
    <property type="molecule type" value="Genomic_DNA"/>
</dbReference>
<dbReference type="KEGG" id="gba:J421_6025"/>
<evidence type="ECO:0000313" key="10">
    <source>
        <dbReference type="Proteomes" id="UP000019151"/>
    </source>
</evidence>
<feature type="transmembrane region" description="Helical" evidence="8">
    <location>
        <begin position="235"/>
        <end position="253"/>
    </location>
</feature>
<evidence type="ECO:0000256" key="2">
    <source>
        <dbReference type="ARBA" id="ARBA00009142"/>
    </source>
</evidence>
<reference evidence="9 10" key="1">
    <citation type="journal article" date="2014" name="Genome Announc.">
        <title>Genome Sequence and Methylome of Soil Bacterium Gemmatirosa kalamazoonensis KBS708T, a Member of the Rarely Cultivated Gemmatimonadetes Phylum.</title>
        <authorList>
            <person name="Debruyn J.M."/>
            <person name="Radosevich M."/>
            <person name="Wommack K.E."/>
            <person name="Polson S.W."/>
            <person name="Hauser L.J."/>
            <person name="Fawaz M.N."/>
            <person name="Korlach J."/>
            <person name="Tsai Y.C."/>
        </authorList>
    </citation>
    <scope>NUCLEOTIDE SEQUENCE [LARGE SCALE GENOMIC DNA]</scope>
    <source>
        <strain evidence="9 10">KBS708</strain>
        <plasmid evidence="10">Plasmid 2</plasmid>
    </source>
</reference>
<proteinExistence type="inferred from homology"/>
<dbReference type="InterPro" id="IPR002781">
    <property type="entry name" value="TM_pro_TauE-like"/>
</dbReference>